<comment type="caution">
    <text evidence="2">The sequence shown here is derived from an EMBL/GenBank/DDBJ whole genome shotgun (WGS) entry which is preliminary data.</text>
</comment>
<dbReference type="Proteomes" id="UP001314261">
    <property type="component" value="Unassembled WGS sequence"/>
</dbReference>
<evidence type="ECO:0000313" key="2">
    <source>
        <dbReference type="EMBL" id="CAK1225378.1"/>
    </source>
</evidence>
<keyword evidence="1" id="KW-1133">Transmembrane helix</keyword>
<keyword evidence="1" id="KW-0472">Membrane</keyword>
<keyword evidence="3" id="KW-1185">Reference proteome</keyword>
<feature type="transmembrane region" description="Helical" evidence="1">
    <location>
        <begin position="38"/>
        <end position="56"/>
    </location>
</feature>
<evidence type="ECO:0000313" key="3">
    <source>
        <dbReference type="Proteomes" id="UP001314261"/>
    </source>
</evidence>
<keyword evidence="1" id="KW-0812">Transmembrane</keyword>
<feature type="transmembrane region" description="Helical" evidence="1">
    <location>
        <begin position="7"/>
        <end position="32"/>
    </location>
</feature>
<accession>A0ABM9MLU1</accession>
<dbReference type="EMBL" id="CAUZLR010000001">
    <property type="protein sequence ID" value="CAK1225378.1"/>
    <property type="molecule type" value="Genomic_DNA"/>
</dbReference>
<proteinExistence type="predicted"/>
<reference evidence="2 3" key="1">
    <citation type="submission" date="2023-10" db="EMBL/GenBank/DDBJ databases">
        <authorList>
            <person name="Botero Cardona J."/>
        </authorList>
    </citation>
    <scope>NUCLEOTIDE SEQUENCE [LARGE SCALE GENOMIC DNA]</scope>
    <source>
        <strain evidence="2 3">R-54839</strain>
    </source>
</reference>
<evidence type="ECO:0000256" key="1">
    <source>
        <dbReference type="SAM" id="Phobius"/>
    </source>
</evidence>
<organism evidence="2 3">
    <name type="scientific">Fructobacillus fructosus</name>
    <dbReference type="NCBI Taxonomy" id="1631"/>
    <lineage>
        <taxon>Bacteria</taxon>
        <taxon>Bacillati</taxon>
        <taxon>Bacillota</taxon>
        <taxon>Bacilli</taxon>
        <taxon>Lactobacillales</taxon>
        <taxon>Lactobacillaceae</taxon>
        <taxon>Fructobacillus</taxon>
    </lineage>
</organism>
<gene>
    <name evidence="2" type="ORF">R54839_PPFHFPJH_00166</name>
</gene>
<sequence length="58" mass="6672">MLLILGLIGIYLIISFFEFLFVTVVTLLVFAYWLFGSVGFFITLAVLFLLIGWYKCRG</sequence>
<protein>
    <submittedName>
        <fullName evidence="2">Uncharacterized protein</fullName>
    </submittedName>
</protein>
<name>A0ABM9MLU1_9LACO</name>